<evidence type="ECO:0000256" key="1">
    <source>
        <dbReference type="ARBA" id="ARBA00022692"/>
    </source>
</evidence>
<keyword evidence="7" id="KW-1185">Reference proteome</keyword>
<dbReference type="InterPro" id="IPR011527">
    <property type="entry name" value="ABC1_TM_dom"/>
</dbReference>
<dbReference type="Proteomes" id="UP001057375">
    <property type="component" value="Unassembled WGS sequence"/>
</dbReference>
<reference evidence="6" key="1">
    <citation type="submission" date="2022-03" db="EMBL/GenBank/DDBJ databases">
        <title>Draft genome sequence of Aduncisulcus paluster, a free-living microaerophilic Fornicata.</title>
        <authorList>
            <person name="Yuyama I."/>
            <person name="Kume K."/>
            <person name="Tamura T."/>
            <person name="Inagaki Y."/>
            <person name="Hashimoto T."/>
        </authorList>
    </citation>
    <scope>NUCLEOTIDE SEQUENCE</scope>
    <source>
        <strain evidence="6">NY0171</strain>
    </source>
</reference>
<evidence type="ECO:0000259" key="5">
    <source>
        <dbReference type="PROSITE" id="PS50929"/>
    </source>
</evidence>
<dbReference type="Gene3D" id="1.20.1560.10">
    <property type="entry name" value="ABC transporter type 1, transmembrane domain"/>
    <property type="match status" value="1"/>
</dbReference>
<dbReference type="InterPro" id="IPR036640">
    <property type="entry name" value="ABC1_TM_sf"/>
</dbReference>
<gene>
    <name evidence="6" type="ORF">ADUPG1_002604</name>
</gene>
<dbReference type="SUPFAM" id="SSF90123">
    <property type="entry name" value="ABC transporter transmembrane region"/>
    <property type="match status" value="1"/>
</dbReference>
<evidence type="ECO:0000256" key="2">
    <source>
        <dbReference type="ARBA" id="ARBA00022989"/>
    </source>
</evidence>
<proteinExistence type="predicted"/>
<dbReference type="EMBL" id="BQXS01003108">
    <property type="protein sequence ID" value="GKT33724.1"/>
    <property type="molecule type" value="Genomic_DNA"/>
</dbReference>
<evidence type="ECO:0000313" key="6">
    <source>
        <dbReference type="EMBL" id="GKT33724.1"/>
    </source>
</evidence>
<evidence type="ECO:0000256" key="4">
    <source>
        <dbReference type="SAM" id="Phobius"/>
    </source>
</evidence>
<keyword evidence="2 4" id="KW-1133">Transmembrane helix</keyword>
<comment type="caution">
    <text evidence="6">The sequence shown here is derived from an EMBL/GenBank/DDBJ whole genome shotgun (WGS) entry which is preliminary data.</text>
</comment>
<feature type="transmembrane region" description="Helical" evidence="4">
    <location>
        <begin position="6"/>
        <end position="29"/>
    </location>
</feature>
<keyword evidence="3 4" id="KW-0472">Membrane</keyword>
<sequence>MILQYSGAMIALTLIGFIGGGGSGVFSTISSQKSGADIRSDLFKKVQTLTFRNIDELETGQIITRLTNDVVQIQQFFNMLLRMMIRAPFMMLGSVVLTFYVSIRYGTILV</sequence>
<dbReference type="Pfam" id="PF00664">
    <property type="entry name" value="ABC_membrane"/>
    <property type="match status" value="1"/>
</dbReference>
<evidence type="ECO:0000256" key="3">
    <source>
        <dbReference type="ARBA" id="ARBA00023136"/>
    </source>
</evidence>
<feature type="non-terminal residue" evidence="6">
    <location>
        <position position="110"/>
    </location>
</feature>
<accession>A0ABQ5KMG7</accession>
<feature type="domain" description="ABC transmembrane type-1" evidence="5">
    <location>
        <begin position="1"/>
        <end position="110"/>
    </location>
</feature>
<protein>
    <submittedName>
        <fullName evidence="6">Type 1 protein exporter like protein</fullName>
    </submittedName>
</protein>
<feature type="transmembrane region" description="Helical" evidence="4">
    <location>
        <begin position="83"/>
        <end position="103"/>
    </location>
</feature>
<organism evidence="6 7">
    <name type="scientific">Aduncisulcus paluster</name>
    <dbReference type="NCBI Taxonomy" id="2918883"/>
    <lineage>
        <taxon>Eukaryota</taxon>
        <taxon>Metamonada</taxon>
        <taxon>Carpediemonas-like organisms</taxon>
        <taxon>Aduncisulcus</taxon>
    </lineage>
</organism>
<dbReference type="PROSITE" id="PS50929">
    <property type="entry name" value="ABC_TM1F"/>
    <property type="match status" value="1"/>
</dbReference>
<name>A0ABQ5KMG7_9EUKA</name>
<keyword evidence="1 4" id="KW-0812">Transmembrane</keyword>
<evidence type="ECO:0000313" key="7">
    <source>
        <dbReference type="Proteomes" id="UP001057375"/>
    </source>
</evidence>